<proteinExistence type="predicted"/>
<accession>A0ABS0E271</accession>
<dbReference type="EMBL" id="JADOBI010000003">
    <property type="protein sequence ID" value="MBF7979187.1"/>
    <property type="molecule type" value="Genomic_DNA"/>
</dbReference>
<comment type="caution">
    <text evidence="1">The sequence shown here is derived from an EMBL/GenBank/DDBJ whole genome shotgun (WGS) entry which is preliminary data.</text>
</comment>
<dbReference type="RefSeq" id="WP_195813847.1">
    <property type="nucleotide sequence ID" value="NZ_JADOBI010000003.1"/>
</dbReference>
<organism evidence="1 2">
    <name type="scientific">Rahnella laticis</name>
    <dbReference type="NCBI Taxonomy" id="2787622"/>
    <lineage>
        <taxon>Bacteria</taxon>
        <taxon>Pseudomonadati</taxon>
        <taxon>Pseudomonadota</taxon>
        <taxon>Gammaproteobacteria</taxon>
        <taxon>Enterobacterales</taxon>
        <taxon>Yersiniaceae</taxon>
        <taxon>Rahnella</taxon>
    </lineage>
</organism>
<sequence>MLQGNVTDNPYFTLGSAGLVREIERGGKVSPLFVNFSRTNIAALLPTRFISALGHLQDVVLIADVHLYPLAMCYHQHIGTILGVFKSDTPLQMMVSRLRRLGNGEKMNLSPLAKKAAISYREAVLLEQSLEGIPFTLLTLYYHRDAKTLYRWRKNIARKLGVRQLHYLAMASA</sequence>
<reference evidence="1 2" key="1">
    <citation type="submission" date="2020-11" db="EMBL/GenBank/DDBJ databases">
        <title>Taxonomic investigation of Rahnella strains.</title>
        <authorList>
            <person name="Lee S.D."/>
        </authorList>
    </citation>
    <scope>NUCLEOTIDE SEQUENCE [LARGE SCALE GENOMIC DNA]</scope>
    <source>
        <strain evidence="1 2">SAP-17</strain>
    </source>
</reference>
<protein>
    <submittedName>
        <fullName evidence="1">Uncharacterized protein</fullName>
    </submittedName>
</protein>
<evidence type="ECO:0000313" key="2">
    <source>
        <dbReference type="Proteomes" id="UP000636811"/>
    </source>
</evidence>
<keyword evidence="2" id="KW-1185">Reference proteome</keyword>
<evidence type="ECO:0000313" key="1">
    <source>
        <dbReference type="EMBL" id="MBF7979187.1"/>
    </source>
</evidence>
<gene>
    <name evidence="1" type="ORF">IV433_07150</name>
</gene>
<name>A0ABS0E271_9GAMM</name>
<dbReference type="Proteomes" id="UP000636811">
    <property type="component" value="Unassembled WGS sequence"/>
</dbReference>